<dbReference type="PANTHER" id="PTHR43110">
    <property type="entry name" value="THIOL PEROXIDASE"/>
    <property type="match status" value="1"/>
</dbReference>
<dbReference type="EMBL" id="CP042467">
    <property type="protein sequence ID" value="QED27123.1"/>
    <property type="molecule type" value="Genomic_DNA"/>
</dbReference>
<dbReference type="InterPro" id="IPR013740">
    <property type="entry name" value="Redoxin"/>
</dbReference>
<evidence type="ECO:0000256" key="2">
    <source>
        <dbReference type="ARBA" id="ARBA00022862"/>
    </source>
</evidence>
<keyword evidence="8" id="KW-1185">Reference proteome</keyword>
<dbReference type="InterPro" id="IPR013766">
    <property type="entry name" value="Thioredoxin_domain"/>
</dbReference>
<dbReference type="PROSITE" id="PS01265">
    <property type="entry name" value="TPX"/>
    <property type="match status" value="1"/>
</dbReference>
<keyword evidence="4" id="KW-1015">Disulfide bond</keyword>
<evidence type="ECO:0000256" key="5">
    <source>
        <dbReference type="ARBA" id="ARBA00023284"/>
    </source>
</evidence>
<dbReference type="InterPro" id="IPR050455">
    <property type="entry name" value="Tpx_Peroxidase_subfamily"/>
</dbReference>
<dbReference type="RefSeq" id="WP_146958808.1">
    <property type="nucleotide sequence ID" value="NZ_CP042467.1"/>
</dbReference>
<evidence type="ECO:0000259" key="6">
    <source>
        <dbReference type="PROSITE" id="PS51352"/>
    </source>
</evidence>
<evidence type="ECO:0000313" key="8">
    <source>
        <dbReference type="Proteomes" id="UP000321595"/>
    </source>
</evidence>
<dbReference type="CDD" id="cd03014">
    <property type="entry name" value="PRX_Atyp2cys"/>
    <property type="match status" value="1"/>
</dbReference>
<protein>
    <submittedName>
        <fullName evidence="7">Thiol peroxidase</fullName>
        <ecNumber evidence="7">1.11.1.-</ecNumber>
    </submittedName>
</protein>
<dbReference type="InterPro" id="IPR036249">
    <property type="entry name" value="Thioredoxin-like_sf"/>
</dbReference>
<evidence type="ECO:0000313" key="7">
    <source>
        <dbReference type="EMBL" id="QED27123.1"/>
    </source>
</evidence>
<dbReference type="KEGG" id="bbae:FRD01_07680"/>
<keyword evidence="1 7" id="KW-0575">Peroxidase</keyword>
<feature type="domain" description="Thioredoxin" evidence="6">
    <location>
        <begin position="18"/>
        <end position="164"/>
    </location>
</feature>
<dbReference type="PROSITE" id="PS51352">
    <property type="entry name" value="THIOREDOXIN_2"/>
    <property type="match status" value="1"/>
</dbReference>
<accession>A0A5B8XSU4</accession>
<dbReference type="GO" id="GO:0008379">
    <property type="term" value="F:thioredoxin peroxidase activity"/>
    <property type="evidence" value="ECO:0007669"/>
    <property type="project" value="InterPro"/>
</dbReference>
<sequence length="164" mass="17148">MATITLKGNPFHTNGDVPATGATLADVTLTSGGLEDTQLSKFSGTRILNIFPSIDTPVCSASVRKFNEKAAAIDGVTVLNISNDLPFAMNRFCGAEGIEGVHVLSGFRSDASKELGFEITDGPFKGLFARAVVILDGAGVVKYVELVPEIAQEPDYDAAIAALS</sequence>
<dbReference type="NCBIfam" id="NF001808">
    <property type="entry name" value="PRK00522.1"/>
    <property type="match status" value="1"/>
</dbReference>
<organism evidence="7 8">
    <name type="scientific">Microvenator marinus</name>
    <dbReference type="NCBI Taxonomy" id="2600177"/>
    <lineage>
        <taxon>Bacteria</taxon>
        <taxon>Deltaproteobacteria</taxon>
        <taxon>Bradymonadales</taxon>
        <taxon>Microvenatoraceae</taxon>
        <taxon>Microvenator</taxon>
    </lineage>
</organism>
<proteinExistence type="predicted"/>
<evidence type="ECO:0000256" key="1">
    <source>
        <dbReference type="ARBA" id="ARBA00022559"/>
    </source>
</evidence>
<keyword evidence="2" id="KW-0049">Antioxidant</keyword>
<dbReference type="EC" id="1.11.1.-" evidence="7"/>
<dbReference type="InterPro" id="IPR018219">
    <property type="entry name" value="Tpx_CS"/>
</dbReference>
<dbReference type="OrthoDB" id="9781543at2"/>
<keyword evidence="5" id="KW-0676">Redox-active center</keyword>
<dbReference type="Pfam" id="PF08534">
    <property type="entry name" value="Redoxin"/>
    <property type="match status" value="1"/>
</dbReference>
<evidence type="ECO:0000256" key="4">
    <source>
        <dbReference type="ARBA" id="ARBA00023157"/>
    </source>
</evidence>
<evidence type="ECO:0000256" key="3">
    <source>
        <dbReference type="ARBA" id="ARBA00023002"/>
    </source>
</evidence>
<gene>
    <name evidence="7" type="ORF">FRD01_07680</name>
</gene>
<reference evidence="7 8" key="1">
    <citation type="submission" date="2019-08" db="EMBL/GenBank/DDBJ databases">
        <authorList>
            <person name="Liang Q."/>
        </authorList>
    </citation>
    <scope>NUCLEOTIDE SEQUENCE [LARGE SCALE GENOMIC DNA]</scope>
    <source>
        <strain evidence="7 8">V1718</strain>
    </source>
</reference>
<dbReference type="InterPro" id="IPR002065">
    <property type="entry name" value="TPX"/>
</dbReference>
<dbReference type="SUPFAM" id="SSF52833">
    <property type="entry name" value="Thioredoxin-like"/>
    <property type="match status" value="1"/>
</dbReference>
<dbReference type="Proteomes" id="UP000321595">
    <property type="component" value="Chromosome"/>
</dbReference>
<dbReference type="PANTHER" id="PTHR43110:SF1">
    <property type="entry name" value="THIOL PEROXIDASE"/>
    <property type="match status" value="1"/>
</dbReference>
<keyword evidence="3 7" id="KW-0560">Oxidoreductase</keyword>
<dbReference type="Gene3D" id="3.40.30.10">
    <property type="entry name" value="Glutaredoxin"/>
    <property type="match status" value="1"/>
</dbReference>
<dbReference type="AlphaFoldDB" id="A0A5B8XSU4"/>
<name>A0A5B8XSU4_9DELT</name>